<organism evidence="2 3">
    <name type="scientific">Acrobeloides nanus</name>
    <dbReference type="NCBI Taxonomy" id="290746"/>
    <lineage>
        <taxon>Eukaryota</taxon>
        <taxon>Metazoa</taxon>
        <taxon>Ecdysozoa</taxon>
        <taxon>Nematoda</taxon>
        <taxon>Chromadorea</taxon>
        <taxon>Rhabditida</taxon>
        <taxon>Tylenchina</taxon>
        <taxon>Cephalobomorpha</taxon>
        <taxon>Cephaloboidea</taxon>
        <taxon>Cephalobidae</taxon>
        <taxon>Acrobeloides</taxon>
    </lineage>
</organism>
<feature type="compositionally biased region" description="Polar residues" evidence="1">
    <location>
        <begin position="1"/>
        <end position="15"/>
    </location>
</feature>
<evidence type="ECO:0000313" key="2">
    <source>
        <dbReference type="Proteomes" id="UP000887540"/>
    </source>
</evidence>
<sequence>MSNSTDHNLNASTSNEVHDMEIDDNVKTAVETNDEDEVDALP</sequence>
<dbReference type="WBParaSite" id="ACRNAN_scaffold18111.g24456.t1">
    <property type="protein sequence ID" value="ACRNAN_scaffold18111.g24456.t1"/>
    <property type="gene ID" value="ACRNAN_scaffold18111.g24456"/>
</dbReference>
<evidence type="ECO:0000256" key="1">
    <source>
        <dbReference type="SAM" id="MobiDB-lite"/>
    </source>
</evidence>
<accession>A0A914D414</accession>
<protein>
    <submittedName>
        <fullName evidence="3">Uncharacterized protein</fullName>
    </submittedName>
</protein>
<dbReference type="Proteomes" id="UP000887540">
    <property type="component" value="Unplaced"/>
</dbReference>
<name>A0A914D414_9BILA</name>
<keyword evidence="2" id="KW-1185">Reference proteome</keyword>
<proteinExistence type="predicted"/>
<feature type="region of interest" description="Disordered" evidence="1">
    <location>
        <begin position="1"/>
        <end position="42"/>
    </location>
</feature>
<evidence type="ECO:0000313" key="3">
    <source>
        <dbReference type="WBParaSite" id="ACRNAN_scaffold18111.g24456.t1"/>
    </source>
</evidence>
<reference evidence="3" key="1">
    <citation type="submission" date="2022-11" db="UniProtKB">
        <authorList>
            <consortium name="WormBaseParasite"/>
        </authorList>
    </citation>
    <scope>IDENTIFICATION</scope>
</reference>
<feature type="compositionally biased region" description="Basic and acidic residues" evidence="1">
    <location>
        <begin position="16"/>
        <end position="26"/>
    </location>
</feature>
<dbReference type="AlphaFoldDB" id="A0A914D414"/>
<feature type="compositionally biased region" description="Acidic residues" evidence="1">
    <location>
        <begin position="32"/>
        <end position="42"/>
    </location>
</feature>